<dbReference type="InterPro" id="IPR025233">
    <property type="entry name" value="DUF4176"/>
</dbReference>
<keyword evidence="2" id="KW-1185">Reference proteome</keyword>
<proteinExistence type="predicted"/>
<sequence length="100" mass="11899">MNVLPIGSVVRLKNGDVKLMILNRAPLYNKNGIIGYFDYSACIYPTGKVEEQVYFFNHENIEEIYFEGYIDEEEELFQKQYQLKMKDIPYERFKIEVSVK</sequence>
<dbReference type="Proteomes" id="UP000198752">
    <property type="component" value="Unassembled WGS sequence"/>
</dbReference>
<dbReference type="Pfam" id="PF13780">
    <property type="entry name" value="DUF4176"/>
    <property type="match status" value="1"/>
</dbReference>
<dbReference type="OrthoDB" id="5124454at2"/>
<name>A0A1I2ULV6_9BACL</name>
<accession>A0A1I2ULV6</accession>
<evidence type="ECO:0000313" key="1">
    <source>
        <dbReference type="EMBL" id="SFG75761.1"/>
    </source>
</evidence>
<reference evidence="2" key="1">
    <citation type="submission" date="2016-10" db="EMBL/GenBank/DDBJ databases">
        <authorList>
            <person name="Varghese N."/>
            <person name="Submissions S."/>
        </authorList>
    </citation>
    <scope>NUCLEOTIDE SEQUENCE [LARGE SCALE GENOMIC DNA]</scope>
    <source>
        <strain evidence="2">ATCC 700379</strain>
    </source>
</reference>
<gene>
    <name evidence="1" type="ORF">SAMN02982927_02682</name>
</gene>
<protein>
    <recommendedName>
        <fullName evidence="3">DUF4176 domain-containing protein</fullName>
    </recommendedName>
</protein>
<evidence type="ECO:0008006" key="3">
    <source>
        <dbReference type="Google" id="ProtNLM"/>
    </source>
</evidence>
<evidence type="ECO:0000313" key="2">
    <source>
        <dbReference type="Proteomes" id="UP000198752"/>
    </source>
</evidence>
<dbReference type="STRING" id="269670.SAMN02982927_02682"/>
<dbReference type="AlphaFoldDB" id="A0A1I2ULV6"/>
<organism evidence="1 2">
    <name type="scientific">Sporolactobacillus nakayamae</name>
    <dbReference type="NCBI Taxonomy" id="269670"/>
    <lineage>
        <taxon>Bacteria</taxon>
        <taxon>Bacillati</taxon>
        <taxon>Bacillota</taxon>
        <taxon>Bacilli</taxon>
        <taxon>Bacillales</taxon>
        <taxon>Sporolactobacillaceae</taxon>
        <taxon>Sporolactobacillus</taxon>
    </lineage>
</organism>
<dbReference type="EMBL" id="FOOY01000020">
    <property type="protein sequence ID" value="SFG75761.1"/>
    <property type="molecule type" value="Genomic_DNA"/>
</dbReference>
<dbReference type="RefSeq" id="WP_093673783.1">
    <property type="nucleotide sequence ID" value="NZ_FOOY01000020.1"/>
</dbReference>